<name>A0A1I3XQ28_9PROT</name>
<keyword evidence="2" id="KW-0732">Signal</keyword>
<evidence type="ECO:0000313" key="3">
    <source>
        <dbReference type="EMBL" id="SFK21644.1"/>
    </source>
</evidence>
<dbReference type="STRING" id="1123062.SAMN02745775_101544"/>
<reference evidence="3 4" key="1">
    <citation type="submission" date="2016-10" db="EMBL/GenBank/DDBJ databases">
        <authorList>
            <person name="de Groot N.N."/>
        </authorList>
    </citation>
    <scope>NUCLEOTIDE SEQUENCE [LARGE SCALE GENOMIC DNA]</scope>
    <source>
        <strain evidence="3 4">DSM 19981</strain>
    </source>
</reference>
<dbReference type="RefSeq" id="WP_092955111.1">
    <property type="nucleotide sequence ID" value="NZ_FOSQ01000001.1"/>
</dbReference>
<evidence type="ECO:0000313" key="4">
    <source>
        <dbReference type="Proteomes" id="UP000199473"/>
    </source>
</evidence>
<sequence>MRTTMIHRRALLAMPGVLAAGSVQAQGSDRPLRIVVPFPPGGTSDLIARIIQPELQRLLGQGVVVDNRGGAAGNLGADHVAKSAPDGTTVLLTDPGILTTSPSLFARLAYNPATDLDPVTMLIYAPYIMAVHPGMPVRNGAELAAYVKANPGRVNFAHSGVGALNHLTALVAVQHWGGEVTEVFYRGGMLGIQAAATGESQLIVNGATATLPFVVDGRLRAIAVTGPRRLAELPETPTFAELGWPAAEAGIWQALMAPARTPAPVVARLHRAFAEALAVPAVKERLAGLGAEVRTEGPESLRRWLAGETELWGGIIRARGIKLD</sequence>
<dbReference type="Gene3D" id="3.40.190.150">
    <property type="entry name" value="Bordetella uptake gene, domain 1"/>
    <property type="match status" value="1"/>
</dbReference>
<comment type="similarity">
    <text evidence="1">Belongs to the UPF0065 (bug) family.</text>
</comment>
<dbReference type="Gene3D" id="3.40.190.10">
    <property type="entry name" value="Periplasmic binding protein-like II"/>
    <property type="match status" value="1"/>
</dbReference>
<dbReference type="Pfam" id="PF03401">
    <property type="entry name" value="TctC"/>
    <property type="match status" value="1"/>
</dbReference>
<feature type="signal peptide" evidence="2">
    <location>
        <begin position="1"/>
        <end position="25"/>
    </location>
</feature>
<dbReference type="InterPro" id="IPR005064">
    <property type="entry name" value="BUG"/>
</dbReference>
<dbReference type="OrthoDB" id="7250553at2"/>
<organism evidence="3 4">
    <name type="scientific">Falsiroseomonas stagni DSM 19981</name>
    <dbReference type="NCBI Taxonomy" id="1123062"/>
    <lineage>
        <taxon>Bacteria</taxon>
        <taxon>Pseudomonadati</taxon>
        <taxon>Pseudomonadota</taxon>
        <taxon>Alphaproteobacteria</taxon>
        <taxon>Acetobacterales</taxon>
        <taxon>Roseomonadaceae</taxon>
        <taxon>Falsiroseomonas</taxon>
    </lineage>
</organism>
<dbReference type="Proteomes" id="UP000199473">
    <property type="component" value="Unassembled WGS sequence"/>
</dbReference>
<accession>A0A1I3XQ28</accession>
<dbReference type="PANTHER" id="PTHR42928:SF5">
    <property type="entry name" value="BLR1237 PROTEIN"/>
    <property type="match status" value="1"/>
</dbReference>
<dbReference type="EMBL" id="FOSQ01000001">
    <property type="protein sequence ID" value="SFK21644.1"/>
    <property type="molecule type" value="Genomic_DNA"/>
</dbReference>
<keyword evidence="4" id="KW-1185">Reference proteome</keyword>
<keyword evidence="3" id="KW-0675">Receptor</keyword>
<protein>
    <submittedName>
        <fullName evidence="3">Tripartite-type tricarboxylate transporter, receptor component TctC</fullName>
    </submittedName>
</protein>
<evidence type="ECO:0000256" key="1">
    <source>
        <dbReference type="ARBA" id="ARBA00006987"/>
    </source>
</evidence>
<evidence type="ECO:0000256" key="2">
    <source>
        <dbReference type="SAM" id="SignalP"/>
    </source>
</evidence>
<dbReference type="AlphaFoldDB" id="A0A1I3XQ28"/>
<proteinExistence type="inferred from homology"/>
<dbReference type="PANTHER" id="PTHR42928">
    <property type="entry name" value="TRICARBOXYLATE-BINDING PROTEIN"/>
    <property type="match status" value="1"/>
</dbReference>
<feature type="chain" id="PRO_5011722130" evidence="2">
    <location>
        <begin position="26"/>
        <end position="324"/>
    </location>
</feature>
<dbReference type="InterPro" id="IPR042100">
    <property type="entry name" value="Bug_dom1"/>
</dbReference>
<gene>
    <name evidence="3" type="ORF">SAMN02745775_101544</name>
</gene>
<dbReference type="PIRSF" id="PIRSF017082">
    <property type="entry name" value="YflP"/>
    <property type="match status" value="1"/>
</dbReference>
<dbReference type="CDD" id="cd07012">
    <property type="entry name" value="PBP2_Bug_TTT"/>
    <property type="match status" value="1"/>
</dbReference>